<dbReference type="EMBL" id="JNBY01000095">
    <property type="protein sequence ID" value="KDN83140.1"/>
    <property type="molecule type" value="Genomic_DNA"/>
</dbReference>
<gene>
    <name evidence="2" type="ORF">KCH_46220</name>
</gene>
<dbReference type="AlphaFoldDB" id="A0A066YYY2"/>
<accession>A0A066YYY2</accession>
<reference evidence="2 3" key="1">
    <citation type="submission" date="2014-05" db="EMBL/GenBank/DDBJ databases">
        <title>Draft Genome Sequence of Kitasatospora cheerisanensis KCTC 2395.</title>
        <authorList>
            <person name="Nam D.H."/>
        </authorList>
    </citation>
    <scope>NUCLEOTIDE SEQUENCE [LARGE SCALE GENOMIC DNA]</scope>
    <source>
        <strain evidence="2 3">KCTC 2395</strain>
    </source>
</reference>
<protein>
    <submittedName>
        <fullName evidence="2">Uncharacterized protein</fullName>
    </submittedName>
</protein>
<evidence type="ECO:0000313" key="2">
    <source>
        <dbReference type="EMBL" id="KDN83140.1"/>
    </source>
</evidence>
<sequence>MGAAGPADQGDAVARRPGPSAGGLTAGPKACGGVNCPTAGRGWAATGAWRGCGTPLRAGVGGTAGRSASTSSTSYGRRSAAARSSARSAAAALPAAPTSTSGSAASAVASASAKMRWPSTTRTRIRPIVLPPCSWPDPHRCLTQRTGGRPHGVGIW</sequence>
<feature type="region of interest" description="Disordered" evidence="1">
    <location>
        <begin position="54"/>
        <end position="106"/>
    </location>
</feature>
<evidence type="ECO:0000256" key="1">
    <source>
        <dbReference type="SAM" id="MobiDB-lite"/>
    </source>
</evidence>
<keyword evidence="3" id="KW-1185">Reference proteome</keyword>
<feature type="compositionally biased region" description="Low complexity" evidence="1">
    <location>
        <begin position="65"/>
        <end position="106"/>
    </location>
</feature>
<comment type="caution">
    <text evidence="2">The sequence shown here is derived from an EMBL/GenBank/DDBJ whole genome shotgun (WGS) entry which is preliminary data.</text>
</comment>
<name>A0A066YYY2_9ACTN</name>
<evidence type="ECO:0000313" key="3">
    <source>
        <dbReference type="Proteomes" id="UP000027178"/>
    </source>
</evidence>
<proteinExistence type="predicted"/>
<organism evidence="2 3">
    <name type="scientific">Kitasatospora cheerisanensis KCTC 2395</name>
    <dbReference type="NCBI Taxonomy" id="1348663"/>
    <lineage>
        <taxon>Bacteria</taxon>
        <taxon>Bacillati</taxon>
        <taxon>Actinomycetota</taxon>
        <taxon>Actinomycetes</taxon>
        <taxon>Kitasatosporales</taxon>
        <taxon>Streptomycetaceae</taxon>
        <taxon>Kitasatospora</taxon>
    </lineage>
</organism>
<feature type="region of interest" description="Disordered" evidence="1">
    <location>
        <begin position="1"/>
        <end position="31"/>
    </location>
</feature>
<dbReference type="Proteomes" id="UP000027178">
    <property type="component" value="Unassembled WGS sequence"/>
</dbReference>
<dbReference type="HOGENOM" id="CLU_1684237_0_0_11"/>